<sequence length="68" mass="7531">MRRTRSTPSGKWTGTLPRAPFGILLPIHLPQIFRQMGQPNQVQSLLGLSNAFLPISCKVEATNRASSR</sequence>
<dbReference type="OrthoDB" id="610027at2759"/>
<evidence type="ECO:0000313" key="1">
    <source>
        <dbReference type="EMBL" id="URE27310.1"/>
    </source>
</evidence>
<dbReference type="Proteomes" id="UP001055439">
    <property type="component" value="Chromosome 8"/>
</dbReference>
<proteinExistence type="predicted"/>
<gene>
    <name evidence="1" type="ORF">MUK42_36131</name>
</gene>
<reference evidence="1" key="1">
    <citation type="submission" date="2022-05" db="EMBL/GenBank/DDBJ databases">
        <title>The Musa troglodytarum L. genome provides insights into the mechanism of non-climacteric behaviour and enrichment of carotenoids.</title>
        <authorList>
            <person name="Wang J."/>
        </authorList>
    </citation>
    <scope>NUCLEOTIDE SEQUENCE</scope>
    <source>
        <tissue evidence="1">Leaf</tissue>
    </source>
</reference>
<accession>A0A9E7H5V4</accession>
<dbReference type="AlphaFoldDB" id="A0A9E7H5V4"/>
<keyword evidence="2" id="KW-1185">Reference proteome</keyword>
<protein>
    <submittedName>
        <fullName evidence="1">Uncharacterized protein</fullName>
    </submittedName>
</protein>
<name>A0A9E7H5V4_9LILI</name>
<evidence type="ECO:0000313" key="2">
    <source>
        <dbReference type="Proteomes" id="UP001055439"/>
    </source>
</evidence>
<dbReference type="EMBL" id="CP097510">
    <property type="protein sequence ID" value="URE27310.1"/>
    <property type="molecule type" value="Genomic_DNA"/>
</dbReference>
<organism evidence="1 2">
    <name type="scientific">Musa troglodytarum</name>
    <name type="common">fe'i banana</name>
    <dbReference type="NCBI Taxonomy" id="320322"/>
    <lineage>
        <taxon>Eukaryota</taxon>
        <taxon>Viridiplantae</taxon>
        <taxon>Streptophyta</taxon>
        <taxon>Embryophyta</taxon>
        <taxon>Tracheophyta</taxon>
        <taxon>Spermatophyta</taxon>
        <taxon>Magnoliopsida</taxon>
        <taxon>Liliopsida</taxon>
        <taxon>Zingiberales</taxon>
        <taxon>Musaceae</taxon>
        <taxon>Musa</taxon>
    </lineage>
</organism>